<evidence type="ECO:0000313" key="2">
    <source>
        <dbReference type="Proteomes" id="UP001060215"/>
    </source>
</evidence>
<organism evidence="1 2">
    <name type="scientific">Camellia lanceoleosa</name>
    <dbReference type="NCBI Taxonomy" id="1840588"/>
    <lineage>
        <taxon>Eukaryota</taxon>
        <taxon>Viridiplantae</taxon>
        <taxon>Streptophyta</taxon>
        <taxon>Embryophyta</taxon>
        <taxon>Tracheophyta</taxon>
        <taxon>Spermatophyta</taxon>
        <taxon>Magnoliopsida</taxon>
        <taxon>eudicotyledons</taxon>
        <taxon>Gunneridae</taxon>
        <taxon>Pentapetalae</taxon>
        <taxon>asterids</taxon>
        <taxon>Ericales</taxon>
        <taxon>Theaceae</taxon>
        <taxon>Camellia</taxon>
    </lineage>
</organism>
<keyword evidence="2" id="KW-1185">Reference proteome</keyword>
<proteinExistence type="predicted"/>
<reference evidence="1 2" key="1">
    <citation type="journal article" date="2022" name="Plant J.">
        <title>Chromosome-level genome of Camellia lanceoleosa provides a valuable resource for understanding genome evolution and self-incompatibility.</title>
        <authorList>
            <person name="Gong W."/>
            <person name="Xiao S."/>
            <person name="Wang L."/>
            <person name="Liao Z."/>
            <person name="Chang Y."/>
            <person name="Mo W."/>
            <person name="Hu G."/>
            <person name="Li W."/>
            <person name="Zhao G."/>
            <person name="Zhu H."/>
            <person name="Hu X."/>
            <person name="Ji K."/>
            <person name="Xiang X."/>
            <person name="Song Q."/>
            <person name="Yuan D."/>
            <person name="Jin S."/>
            <person name="Zhang L."/>
        </authorList>
    </citation>
    <scope>NUCLEOTIDE SEQUENCE [LARGE SCALE GENOMIC DNA]</scope>
    <source>
        <strain evidence="1">SQ_2022a</strain>
    </source>
</reference>
<evidence type="ECO:0000313" key="1">
    <source>
        <dbReference type="EMBL" id="KAI8023840.1"/>
    </source>
</evidence>
<keyword evidence="1" id="KW-0808">Transferase</keyword>
<comment type="caution">
    <text evidence="1">The sequence shown here is derived from an EMBL/GenBank/DDBJ whole genome shotgun (WGS) entry which is preliminary data.</text>
</comment>
<keyword evidence="1" id="KW-0032">Aminotransferase</keyword>
<name>A0ACC0IEM4_9ERIC</name>
<dbReference type="EMBL" id="CM045763">
    <property type="protein sequence ID" value="KAI8023840.1"/>
    <property type="molecule type" value="Genomic_DNA"/>
</dbReference>
<gene>
    <name evidence="1" type="ORF">LOK49_LG03G03595</name>
</gene>
<dbReference type="Proteomes" id="UP001060215">
    <property type="component" value="Chromosome 6"/>
</dbReference>
<accession>A0ACC0IEM4</accession>
<sequence length="199" mass="22814">MEEMRSERHRMIKILDCIHLDLTEIWKYTAIAIMFLKKFLSLFSPFQIVDCIKGFLNITSDLATFVQGALPQILEKARGDFFSKIVNLLREVVDVCYNRLKEIPCITCPSKPEGSMFVMAKLNLSILEDIKDDVDFCIKLATEESVVVLPGVAVGMKNWLRVTFAVEPSSLEDGLGRIKAFCPRHAKKQYDDVFWYPLQ</sequence>
<protein>
    <submittedName>
        <fullName evidence="1">Nicotianamine aminotransferase 1</fullName>
    </submittedName>
</protein>